<evidence type="ECO:0000259" key="1">
    <source>
        <dbReference type="Pfam" id="PF07398"/>
    </source>
</evidence>
<dbReference type="Pfam" id="PF07398">
    <property type="entry name" value="MDMPI_C"/>
    <property type="match status" value="1"/>
</dbReference>
<accession>A0ABZ1TMK4</accession>
<evidence type="ECO:0000259" key="2">
    <source>
        <dbReference type="Pfam" id="PF11716"/>
    </source>
</evidence>
<gene>
    <name evidence="3" type="ORF">OG517_35160</name>
</gene>
<organism evidence="3 4">
    <name type="scientific">Streptomyces virginiae</name>
    <name type="common">Streptomyces cinnamonensis</name>
    <dbReference type="NCBI Taxonomy" id="1961"/>
    <lineage>
        <taxon>Bacteria</taxon>
        <taxon>Bacillati</taxon>
        <taxon>Actinomycetota</taxon>
        <taxon>Actinomycetes</taxon>
        <taxon>Kitasatosporales</taxon>
        <taxon>Streptomycetaceae</taxon>
        <taxon>Streptomyces</taxon>
    </lineage>
</organism>
<dbReference type="SUPFAM" id="SSF109854">
    <property type="entry name" value="DinB/YfiT-like putative metalloenzymes"/>
    <property type="match status" value="1"/>
</dbReference>
<dbReference type="NCBIfam" id="TIGR03083">
    <property type="entry name" value="maleylpyruvate isomerase family mycothiol-dependent enzyme"/>
    <property type="match status" value="1"/>
</dbReference>
<dbReference type="InterPro" id="IPR024344">
    <property type="entry name" value="MDMPI_metal-binding"/>
</dbReference>
<keyword evidence="4" id="KW-1185">Reference proteome</keyword>
<dbReference type="RefSeq" id="WP_328964556.1">
    <property type="nucleotide sequence ID" value="NZ_CP108090.1"/>
</dbReference>
<reference evidence="3" key="1">
    <citation type="submission" date="2022-10" db="EMBL/GenBank/DDBJ databases">
        <title>The complete genomes of actinobacterial strains from the NBC collection.</title>
        <authorList>
            <person name="Joergensen T.S."/>
            <person name="Alvarez Arevalo M."/>
            <person name="Sterndorff E.B."/>
            <person name="Faurdal D."/>
            <person name="Vuksanovic O."/>
            <person name="Mourched A.-S."/>
            <person name="Charusanti P."/>
            <person name="Shaw S."/>
            <person name="Blin K."/>
            <person name="Weber T."/>
        </authorList>
    </citation>
    <scope>NUCLEOTIDE SEQUENCE</scope>
    <source>
        <strain evidence="3">NBC_00248</strain>
    </source>
</reference>
<dbReference type="InterPro" id="IPR034660">
    <property type="entry name" value="DinB/YfiT-like"/>
</dbReference>
<dbReference type="PANTHER" id="PTHR40758:SF1">
    <property type="entry name" value="CONSERVED PROTEIN"/>
    <property type="match status" value="1"/>
</dbReference>
<name>A0ABZ1TMK4_STRVG</name>
<feature type="domain" description="MDMPI C-terminal" evidence="1">
    <location>
        <begin position="145"/>
        <end position="238"/>
    </location>
</feature>
<keyword evidence="3" id="KW-0413">Isomerase</keyword>
<dbReference type="GO" id="GO:0016853">
    <property type="term" value="F:isomerase activity"/>
    <property type="evidence" value="ECO:0007669"/>
    <property type="project" value="UniProtKB-KW"/>
</dbReference>
<dbReference type="InterPro" id="IPR017517">
    <property type="entry name" value="Maleyloyr_isom"/>
</dbReference>
<dbReference type="Proteomes" id="UP001432039">
    <property type="component" value="Chromosome"/>
</dbReference>
<dbReference type="InterPro" id="IPR010872">
    <property type="entry name" value="MDMPI_C-term_domain"/>
</dbReference>
<dbReference type="Pfam" id="PF11716">
    <property type="entry name" value="MDMPI_N"/>
    <property type="match status" value="1"/>
</dbReference>
<protein>
    <submittedName>
        <fullName evidence="3">Maleylpyruvate isomerase family mycothiol-dependent enzyme</fullName>
    </submittedName>
</protein>
<proteinExistence type="predicted"/>
<sequence>MEITEHVRTLAREGELLAEVAERAGTDAAVPTSPGWRVTDLLRHTGSVHRWATAYVAERRLEPVGFPDAPELVGAELLAWFREGHADLVRTLSEAPADVQCWTFLPTAPPSPVAFWARRQAHETAVHRMDAEAALGVLFSAVEPEFAEDGVDELLTGFHARPRSRVRTPEPKVVRVRAADTGAVWTVHLSVEPARTVRGDTGEAADCELIGEAAWLYEALWNRIPLAGPAVSGDLTLARLWTDTAGI</sequence>
<evidence type="ECO:0000313" key="3">
    <source>
        <dbReference type="EMBL" id="WUQ16241.1"/>
    </source>
</evidence>
<evidence type="ECO:0000313" key="4">
    <source>
        <dbReference type="Proteomes" id="UP001432039"/>
    </source>
</evidence>
<feature type="domain" description="Mycothiol-dependent maleylpyruvate isomerase metal-binding" evidence="2">
    <location>
        <begin position="8"/>
        <end position="131"/>
    </location>
</feature>
<dbReference type="EMBL" id="CP108090">
    <property type="protein sequence ID" value="WUQ16241.1"/>
    <property type="molecule type" value="Genomic_DNA"/>
</dbReference>
<dbReference type="PANTHER" id="PTHR40758">
    <property type="entry name" value="CONSERVED PROTEIN"/>
    <property type="match status" value="1"/>
</dbReference>